<evidence type="ECO:0000256" key="3">
    <source>
        <dbReference type="ARBA" id="ARBA00022692"/>
    </source>
</evidence>
<keyword evidence="4 6" id="KW-1133">Transmembrane helix</keyword>
<evidence type="ECO:0000259" key="7">
    <source>
        <dbReference type="Pfam" id="PF12823"/>
    </source>
</evidence>
<dbReference type="RefSeq" id="WP_118942874.1">
    <property type="nucleotide sequence ID" value="NZ_CP032125.1"/>
</dbReference>
<accession>A0A347UH90</accession>
<keyword evidence="3 6" id="KW-0812">Transmembrane</keyword>
<dbReference type="KEGG" id="pamo:BAR1_09925"/>
<dbReference type="AlphaFoldDB" id="A0A347UH90"/>
<gene>
    <name evidence="8" type="ORF">BAR1_09925</name>
</gene>
<evidence type="ECO:0000313" key="9">
    <source>
        <dbReference type="Proteomes" id="UP000261704"/>
    </source>
</evidence>
<evidence type="ECO:0000256" key="2">
    <source>
        <dbReference type="ARBA" id="ARBA00022475"/>
    </source>
</evidence>
<feature type="transmembrane region" description="Helical" evidence="6">
    <location>
        <begin position="12"/>
        <end position="30"/>
    </location>
</feature>
<evidence type="ECO:0000256" key="4">
    <source>
        <dbReference type="ARBA" id="ARBA00022989"/>
    </source>
</evidence>
<dbReference type="OrthoDB" id="1121311at2"/>
<comment type="subcellular location">
    <subcellularLocation>
        <location evidence="1">Cell membrane</location>
        <topology evidence="1">Multi-pass membrane protein</topology>
    </subcellularLocation>
</comment>
<dbReference type="InterPro" id="IPR023845">
    <property type="entry name" value="DUF3817_TM"/>
</dbReference>
<dbReference type="GO" id="GO:0005886">
    <property type="term" value="C:plasma membrane"/>
    <property type="evidence" value="ECO:0007669"/>
    <property type="project" value="UniProtKB-SubCell"/>
</dbReference>
<protein>
    <submittedName>
        <fullName evidence="8">DUF3817 domain-containing protein</fullName>
    </submittedName>
</protein>
<evidence type="ECO:0000313" key="8">
    <source>
        <dbReference type="EMBL" id="AXX98218.1"/>
    </source>
</evidence>
<keyword evidence="2" id="KW-1003">Cell membrane</keyword>
<keyword evidence="9" id="KW-1185">Reference proteome</keyword>
<dbReference type="NCBIfam" id="TIGR03954">
    <property type="entry name" value="integ_memb_HG"/>
    <property type="match status" value="1"/>
</dbReference>
<evidence type="ECO:0000256" key="6">
    <source>
        <dbReference type="SAM" id="Phobius"/>
    </source>
</evidence>
<evidence type="ECO:0000256" key="5">
    <source>
        <dbReference type="ARBA" id="ARBA00023136"/>
    </source>
</evidence>
<name>A0A347UH90_9RHOB</name>
<keyword evidence="5 6" id="KW-0472">Membrane</keyword>
<proteinExistence type="predicted"/>
<feature type="transmembrane region" description="Helical" evidence="6">
    <location>
        <begin position="42"/>
        <end position="62"/>
    </location>
</feature>
<dbReference type="PANTHER" id="PTHR40077:SF1">
    <property type="entry name" value="MEMBRANE PROTEIN"/>
    <property type="match status" value="1"/>
</dbReference>
<evidence type="ECO:0000256" key="1">
    <source>
        <dbReference type="ARBA" id="ARBA00004651"/>
    </source>
</evidence>
<dbReference type="PANTHER" id="PTHR40077">
    <property type="entry name" value="MEMBRANE PROTEIN-RELATED"/>
    <property type="match status" value="1"/>
</dbReference>
<organism evidence="8 9">
    <name type="scientific">Profundibacter amoris</name>
    <dbReference type="NCBI Taxonomy" id="2171755"/>
    <lineage>
        <taxon>Bacteria</taxon>
        <taxon>Pseudomonadati</taxon>
        <taxon>Pseudomonadota</taxon>
        <taxon>Alphaproteobacteria</taxon>
        <taxon>Rhodobacterales</taxon>
        <taxon>Paracoccaceae</taxon>
        <taxon>Profundibacter</taxon>
    </lineage>
</organism>
<reference evidence="8 9" key="1">
    <citation type="submission" date="2018-09" db="EMBL/GenBank/DDBJ databases">
        <title>Profundibacter amoris BAR1 gen. nov., sp. nov., a new member of the Roseobacter clade isolated at Lokis Castle Vent Field on the Arctic Mid-Oceanic Ridge.</title>
        <authorList>
            <person name="Le Moine Bauer S."/>
            <person name="Sjoeberg A.G."/>
            <person name="L'Haridon S."/>
            <person name="Stokke R."/>
            <person name="Roalkvam I."/>
            <person name="Steen I.H."/>
            <person name="Dahle H."/>
        </authorList>
    </citation>
    <scope>NUCLEOTIDE SEQUENCE [LARGE SCALE GENOMIC DNA]</scope>
    <source>
        <strain evidence="8 9">BAR1</strain>
    </source>
</reference>
<dbReference type="Pfam" id="PF12823">
    <property type="entry name" value="DUF3817"/>
    <property type="match status" value="1"/>
</dbReference>
<sequence length="94" mass="10313">MTSPNLKWLKIAALFEGTSLITLVFIAVPFKHWLDMPVLVKIIGPVHGTLFLAFIATLFWHFGKGRISGKLTGIGAAASLIPFGSFVYKAKLLR</sequence>
<feature type="domain" description="DUF3817" evidence="7">
    <location>
        <begin position="6"/>
        <end position="93"/>
    </location>
</feature>
<dbReference type="EMBL" id="CP032125">
    <property type="protein sequence ID" value="AXX98218.1"/>
    <property type="molecule type" value="Genomic_DNA"/>
</dbReference>
<dbReference type="Proteomes" id="UP000261704">
    <property type="component" value="Chromosome"/>
</dbReference>